<keyword evidence="9 12" id="KW-1133">Transmembrane helix</keyword>
<comment type="subcellular location">
    <subcellularLocation>
        <location evidence="2">Membrane</location>
        <topology evidence="2">Multi-pass membrane protein</topology>
    </subcellularLocation>
</comment>
<evidence type="ECO:0000256" key="10">
    <source>
        <dbReference type="ARBA" id="ARBA00023049"/>
    </source>
</evidence>
<dbReference type="AlphaFoldDB" id="A0LL89"/>
<keyword evidence="6" id="KW-0479">Metal-binding</keyword>
<dbReference type="InParanoid" id="A0LL89"/>
<dbReference type="OrthoDB" id="5520892at2"/>
<feature type="transmembrane region" description="Helical" evidence="12">
    <location>
        <begin position="20"/>
        <end position="53"/>
    </location>
</feature>
<keyword evidence="5 12" id="KW-0812">Transmembrane</keyword>
<dbReference type="GO" id="GO:0006508">
    <property type="term" value="P:proteolysis"/>
    <property type="evidence" value="ECO:0007669"/>
    <property type="project" value="UniProtKB-KW"/>
</dbReference>
<dbReference type="Proteomes" id="UP000001784">
    <property type="component" value="Chromosome"/>
</dbReference>
<comment type="similarity">
    <text evidence="3">Belongs to the peptidase M50B family.</text>
</comment>
<keyword evidence="10" id="KW-0482">Metalloprotease</keyword>
<evidence type="ECO:0000256" key="11">
    <source>
        <dbReference type="ARBA" id="ARBA00023136"/>
    </source>
</evidence>
<keyword evidence="8" id="KW-0862">Zinc</keyword>
<evidence type="ECO:0000256" key="4">
    <source>
        <dbReference type="ARBA" id="ARBA00022670"/>
    </source>
</evidence>
<keyword evidence="7" id="KW-0378">Hydrolase</keyword>
<evidence type="ECO:0000256" key="8">
    <source>
        <dbReference type="ARBA" id="ARBA00022833"/>
    </source>
</evidence>
<dbReference type="PANTHER" id="PTHR39188:SF3">
    <property type="entry name" value="STAGE IV SPORULATION PROTEIN FB"/>
    <property type="match status" value="1"/>
</dbReference>
<dbReference type="KEGG" id="sfu:Sfum_2513"/>
<evidence type="ECO:0000256" key="3">
    <source>
        <dbReference type="ARBA" id="ARBA00007931"/>
    </source>
</evidence>
<comment type="cofactor">
    <cofactor evidence="1">
        <name>Zn(2+)</name>
        <dbReference type="ChEBI" id="CHEBI:29105"/>
    </cofactor>
</comment>
<dbReference type="GO" id="GO:0008237">
    <property type="term" value="F:metallopeptidase activity"/>
    <property type="evidence" value="ECO:0007669"/>
    <property type="project" value="UniProtKB-KW"/>
</dbReference>
<name>A0LL89_SYNFM</name>
<evidence type="ECO:0000313" key="15">
    <source>
        <dbReference type="Proteomes" id="UP000001784"/>
    </source>
</evidence>
<evidence type="ECO:0000256" key="6">
    <source>
        <dbReference type="ARBA" id="ARBA00022723"/>
    </source>
</evidence>
<dbReference type="GO" id="GO:0016020">
    <property type="term" value="C:membrane"/>
    <property type="evidence" value="ECO:0007669"/>
    <property type="project" value="UniProtKB-SubCell"/>
</dbReference>
<dbReference type="InterPro" id="IPR008915">
    <property type="entry name" value="Peptidase_M50"/>
</dbReference>
<dbReference type="Pfam" id="PF02163">
    <property type="entry name" value="Peptidase_M50"/>
    <property type="match status" value="1"/>
</dbReference>
<feature type="transmembrane region" description="Helical" evidence="12">
    <location>
        <begin position="94"/>
        <end position="118"/>
    </location>
</feature>
<evidence type="ECO:0000256" key="1">
    <source>
        <dbReference type="ARBA" id="ARBA00001947"/>
    </source>
</evidence>
<evidence type="ECO:0000256" key="2">
    <source>
        <dbReference type="ARBA" id="ARBA00004141"/>
    </source>
</evidence>
<dbReference type="STRING" id="335543.Sfum_2513"/>
<evidence type="ECO:0000256" key="7">
    <source>
        <dbReference type="ARBA" id="ARBA00022801"/>
    </source>
</evidence>
<reference evidence="14 15" key="1">
    <citation type="submission" date="2006-10" db="EMBL/GenBank/DDBJ databases">
        <title>Complete sequence of Syntrophobacter fumaroxidans MPOB.</title>
        <authorList>
            <consortium name="US DOE Joint Genome Institute"/>
            <person name="Copeland A."/>
            <person name="Lucas S."/>
            <person name="Lapidus A."/>
            <person name="Barry K."/>
            <person name="Detter J.C."/>
            <person name="Glavina del Rio T."/>
            <person name="Hammon N."/>
            <person name="Israni S."/>
            <person name="Pitluck S."/>
            <person name="Goltsman E.G."/>
            <person name="Martinez M."/>
            <person name="Schmutz J."/>
            <person name="Larimer F."/>
            <person name="Land M."/>
            <person name="Hauser L."/>
            <person name="Kyrpides N."/>
            <person name="Kim E."/>
            <person name="Boone D.R."/>
            <person name="Brockman F."/>
            <person name="Culley D."/>
            <person name="Ferry J."/>
            <person name="Gunsalus R."/>
            <person name="McInerney M.J."/>
            <person name="Morrison M."/>
            <person name="Plugge C."/>
            <person name="Rohlin L."/>
            <person name="Scholten J."/>
            <person name="Sieber J."/>
            <person name="Stams A.J.M."/>
            <person name="Worm P."/>
            <person name="Henstra A.M."/>
            <person name="Richardson P."/>
        </authorList>
    </citation>
    <scope>NUCLEOTIDE SEQUENCE [LARGE SCALE GENOMIC DNA]</scope>
    <source>
        <strain evidence="15">DSM 10017 / MPOB</strain>
    </source>
</reference>
<feature type="domain" description="Peptidase M50" evidence="13">
    <location>
        <begin position="42"/>
        <end position="104"/>
    </location>
</feature>
<sequence length="179" mass="20817">MYSEFYKIWSFWGIPVYIHWSTALFSILLALSSVLLGIQMIFFVLGVLFLLLLHEYGHAFFARRFGYEVEQIELFPMFGVCSYETPNDEYEEAIVVWGGVVAQFSLFLPVMLLLVVMGMSPFPVLNALLFVFAYFNVILMGFNLIPFPPLDGTRAWNLLPIYVQKRVEMREEKKGRFPK</sequence>
<dbReference type="RefSeq" id="WP_011699359.1">
    <property type="nucleotide sequence ID" value="NC_008554.1"/>
</dbReference>
<dbReference type="eggNOG" id="COG1994">
    <property type="taxonomic scope" value="Bacteria"/>
</dbReference>
<keyword evidence="11 12" id="KW-0472">Membrane</keyword>
<proteinExistence type="inferred from homology"/>
<evidence type="ECO:0000256" key="9">
    <source>
        <dbReference type="ARBA" id="ARBA00022989"/>
    </source>
</evidence>
<dbReference type="EMBL" id="CP000478">
    <property type="protein sequence ID" value="ABK18191.1"/>
    <property type="molecule type" value="Genomic_DNA"/>
</dbReference>
<gene>
    <name evidence="14" type="ordered locus">Sfum_2513</name>
</gene>
<evidence type="ECO:0000256" key="5">
    <source>
        <dbReference type="ARBA" id="ARBA00022692"/>
    </source>
</evidence>
<keyword evidence="4" id="KW-0645">Protease</keyword>
<protein>
    <submittedName>
        <fullName evidence="14">Peptidase M50</fullName>
    </submittedName>
</protein>
<keyword evidence="15" id="KW-1185">Reference proteome</keyword>
<evidence type="ECO:0000313" key="14">
    <source>
        <dbReference type="EMBL" id="ABK18191.1"/>
    </source>
</evidence>
<feature type="transmembrane region" description="Helical" evidence="12">
    <location>
        <begin position="124"/>
        <end position="145"/>
    </location>
</feature>
<dbReference type="GO" id="GO:0046872">
    <property type="term" value="F:metal ion binding"/>
    <property type="evidence" value="ECO:0007669"/>
    <property type="project" value="UniProtKB-KW"/>
</dbReference>
<accession>A0LL89</accession>
<evidence type="ECO:0000256" key="12">
    <source>
        <dbReference type="SAM" id="Phobius"/>
    </source>
</evidence>
<dbReference type="HOGENOM" id="CLU_1502755_0_0_7"/>
<dbReference type="PANTHER" id="PTHR39188">
    <property type="entry name" value="MEMBRANE-ASSOCIATED ZINC METALLOPROTEASE M50B"/>
    <property type="match status" value="1"/>
</dbReference>
<evidence type="ECO:0000259" key="13">
    <source>
        <dbReference type="Pfam" id="PF02163"/>
    </source>
</evidence>
<organism evidence="14 15">
    <name type="scientific">Syntrophobacter fumaroxidans (strain DSM 10017 / MPOB)</name>
    <dbReference type="NCBI Taxonomy" id="335543"/>
    <lineage>
        <taxon>Bacteria</taxon>
        <taxon>Pseudomonadati</taxon>
        <taxon>Thermodesulfobacteriota</taxon>
        <taxon>Syntrophobacteria</taxon>
        <taxon>Syntrophobacterales</taxon>
        <taxon>Syntrophobacteraceae</taxon>
        <taxon>Syntrophobacter</taxon>
    </lineage>
</organism>